<dbReference type="RefSeq" id="XP_060361336.1">
    <property type="nucleotide sequence ID" value="XM_060505862.1"/>
</dbReference>
<sequence length="225" mass="25428">MDHSSLHEFIILSFLRRSRPPTIGEIQIQFQVNGKSARQGLRALADYHGVVLHPKSDEIWICHPFSASPTTCVVSSDNRQWRGNCAWCSLGVMHLADGTTTLTTRNGGIGEAISITAKNGHLQAADFVVRFPVPMRKAWDIVIYTCSVQLHFRDETQVDEWCATRGIPKGDVRPLKQIWEFAKEWYGQHADANWTKWSLCDATKIFHRHGLDGPVWDVGETSGRF</sequence>
<dbReference type="Pfam" id="PF03243">
    <property type="entry name" value="MerB"/>
    <property type="match status" value="1"/>
</dbReference>
<name>A0AAD8UC81_GLOAC</name>
<reference evidence="1" key="1">
    <citation type="submission" date="2021-12" db="EMBL/GenBank/DDBJ databases">
        <title>Comparative genomics, transcriptomics and evolutionary studies reveal genomic signatures of adaptation to plant cell wall in hemibiotrophic fungi.</title>
        <authorList>
            <consortium name="DOE Joint Genome Institute"/>
            <person name="Baroncelli R."/>
            <person name="Diaz J.F."/>
            <person name="Benocci T."/>
            <person name="Peng M."/>
            <person name="Battaglia E."/>
            <person name="Haridas S."/>
            <person name="Andreopoulos W."/>
            <person name="Labutti K."/>
            <person name="Pangilinan J."/>
            <person name="Floch G.L."/>
            <person name="Makela M.R."/>
            <person name="Henrissat B."/>
            <person name="Grigoriev I.V."/>
            <person name="Crouch J.A."/>
            <person name="De Vries R.P."/>
            <person name="Sukno S.A."/>
            <person name="Thon M.R."/>
        </authorList>
    </citation>
    <scope>NUCLEOTIDE SEQUENCE</scope>
    <source>
        <strain evidence="1">CBS 112980</strain>
    </source>
</reference>
<organism evidence="1 2">
    <name type="scientific">Glomerella acutata</name>
    <name type="common">Colletotrichum acutatum</name>
    <dbReference type="NCBI Taxonomy" id="27357"/>
    <lineage>
        <taxon>Eukaryota</taxon>
        <taxon>Fungi</taxon>
        <taxon>Dikarya</taxon>
        <taxon>Ascomycota</taxon>
        <taxon>Pezizomycotina</taxon>
        <taxon>Sordariomycetes</taxon>
        <taxon>Hypocreomycetidae</taxon>
        <taxon>Glomerellales</taxon>
        <taxon>Glomerellaceae</taxon>
        <taxon>Colletotrichum</taxon>
        <taxon>Colletotrichum acutatum species complex</taxon>
    </lineage>
</organism>
<dbReference type="SUPFAM" id="SSF160387">
    <property type="entry name" value="NosL/MerB-like"/>
    <property type="match status" value="1"/>
</dbReference>
<dbReference type="AlphaFoldDB" id="A0AAD8UC81"/>
<dbReference type="Gene3D" id="3.30.450.410">
    <property type="match status" value="1"/>
</dbReference>
<accession>A0AAD8UC81</accession>
<dbReference type="InterPro" id="IPR053717">
    <property type="entry name" value="MerB_lyase_sf"/>
</dbReference>
<keyword evidence="1" id="KW-0472">Membrane</keyword>
<evidence type="ECO:0000313" key="1">
    <source>
        <dbReference type="EMBL" id="KAK1718836.1"/>
    </source>
</evidence>
<keyword evidence="1" id="KW-0812">Transmembrane</keyword>
<dbReference type="Proteomes" id="UP001244207">
    <property type="component" value="Unassembled WGS sequence"/>
</dbReference>
<gene>
    <name evidence="1" type="ORF">BDZ83DRAFT_585610</name>
</gene>
<protein>
    <submittedName>
        <fullName evidence="1">Transmembrane protein</fullName>
    </submittedName>
</protein>
<comment type="caution">
    <text evidence="1">The sequence shown here is derived from an EMBL/GenBank/DDBJ whole genome shotgun (WGS) entry which is preliminary data.</text>
</comment>
<keyword evidence="2" id="KW-1185">Reference proteome</keyword>
<dbReference type="InterPro" id="IPR004927">
    <property type="entry name" value="MerB"/>
</dbReference>
<dbReference type="EMBL" id="JAHMHS010000098">
    <property type="protein sequence ID" value="KAK1718836.1"/>
    <property type="molecule type" value="Genomic_DNA"/>
</dbReference>
<proteinExistence type="predicted"/>
<dbReference type="GO" id="GO:0018836">
    <property type="term" value="F:alkylmercury lyase activity"/>
    <property type="evidence" value="ECO:0007669"/>
    <property type="project" value="InterPro"/>
</dbReference>
<evidence type="ECO:0000313" key="2">
    <source>
        <dbReference type="Proteomes" id="UP001244207"/>
    </source>
</evidence>
<dbReference type="GeneID" id="85389761"/>